<dbReference type="SUPFAM" id="SSF48508">
    <property type="entry name" value="Nuclear receptor ligand-binding domain"/>
    <property type="match status" value="1"/>
</dbReference>
<feature type="compositionally biased region" description="Low complexity" evidence="9">
    <location>
        <begin position="239"/>
        <end position="265"/>
    </location>
</feature>
<organism evidence="12">
    <name type="scientific">Ascaris suum</name>
    <name type="common">Pig roundworm</name>
    <name type="synonym">Ascaris lumbricoides</name>
    <dbReference type="NCBI Taxonomy" id="6253"/>
    <lineage>
        <taxon>Eukaryota</taxon>
        <taxon>Metazoa</taxon>
        <taxon>Ecdysozoa</taxon>
        <taxon>Nematoda</taxon>
        <taxon>Chromadorea</taxon>
        <taxon>Rhabditida</taxon>
        <taxon>Spirurina</taxon>
        <taxon>Ascaridomorpha</taxon>
        <taxon>Ascaridoidea</taxon>
        <taxon>Ascarididae</taxon>
        <taxon>Ascaris</taxon>
    </lineage>
</organism>
<protein>
    <submittedName>
        <fullName evidence="12">Retinoic acid receptor beta</fullName>
    </submittedName>
</protein>
<evidence type="ECO:0000259" key="11">
    <source>
        <dbReference type="PROSITE" id="PS51843"/>
    </source>
</evidence>
<dbReference type="PANTHER" id="PTHR24085:SF9">
    <property type="match status" value="1"/>
</dbReference>
<dbReference type="PROSITE" id="PS51843">
    <property type="entry name" value="NR_LBD"/>
    <property type="match status" value="1"/>
</dbReference>
<dbReference type="GO" id="GO:0008270">
    <property type="term" value="F:zinc ion binding"/>
    <property type="evidence" value="ECO:0007669"/>
    <property type="project" value="UniProtKB-KW"/>
</dbReference>
<keyword evidence="2" id="KW-0863">Zinc-finger</keyword>
<dbReference type="PROSITE" id="PS51030">
    <property type="entry name" value="NUCLEAR_REC_DBD_2"/>
    <property type="match status" value="1"/>
</dbReference>
<name>F1KVW6_ASCSU</name>
<evidence type="ECO:0000256" key="7">
    <source>
        <dbReference type="ARBA" id="ARBA00023170"/>
    </source>
</evidence>
<dbReference type="Gene3D" id="1.10.565.10">
    <property type="entry name" value="Retinoid X Receptor"/>
    <property type="match status" value="1"/>
</dbReference>
<keyword evidence="8" id="KW-0539">Nucleus</keyword>
<dbReference type="CDD" id="cd06916">
    <property type="entry name" value="NR_DBD_like"/>
    <property type="match status" value="1"/>
</dbReference>
<dbReference type="SUPFAM" id="SSF57716">
    <property type="entry name" value="Glucocorticoid receptor-like (DNA-binding domain)"/>
    <property type="match status" value="1"/>
</dbReference>
<keyword evidence="5" id="KW-0238">DNA-binding</keyword>
<dbReference type="EMBL" id="JI166756">
    <property type="protein sequence ID" value="ADY42020.1"/>
    <property type="molecule type" value="mRNA"/>
</dbReference>
<proteinExistence type="evidence at transcript level"/>
<feature type="domain" description="Nuclear receptor" evidence="10">
    <location>
        <begin position="359"/>
        <end position="434"/>
    </location>
</feature>
<evidence type="ECO:0000256" key="6">
    <source>
        <dbReference type="ARBA" id="ARBA00023163"/>
    </source>
</evidence>
<sequence length="616" mass="66706">MQRQQIPSSPLCALPISLKPTAQSPTIDTSFSHLPPPAIKPSATVAPVSSSITCISNSAGANEMLTTLSGFHRTTTVSLPTSLPQSEVSYYCGLRNSRGGMPSITPVVNGAFMPLNAGGGASQQAVPITQQLATLMNGFNGLYPFPPMFFPVNATSGAQTTWPQLLGPIPSTSQIAMPPPLQQLPLTVSYAPTASDSKINVQPSYSLHQQRQQLFAADWTDMKPLSAVTHLEIDRDSGNETSSLSPSSSSPSSAAQSRSNSFSVSNLLRGGGGGGDRHREPARASSTPNISKPTPFPPHINQINGCSYANATGPSAAAAAAARLQMLYGEASSGYDLYPSSHGGASLSTTLPTTMSNTRELCVVCNDKASGFHYGVMSCEGCKGFFRRTVQKNMEYSCHKDKACKVDRISRNRCQSCRFEKCLKAGMSKESVRQDRNRKRKAKDETREKELDETRNIMELLKAIVESYKKAFPSGTQLESTKDAILRINHFIDGIPAFERIDVLDKKKLISNGFKGLLTVRAAFTDDKCIDLIGNRSIDIERFRNGIAEVIHEEEMAILMAVCIAQPCCPALTQESSTDEVATEVVRCLQTQIILRNETNQHALSKVLFKLTDIMK</sequence>
<evidence type="ECO:0000256" key="4">
    <source>
        <dbReference type="ARBA" id="ARBA00023015"/>
    </source>
</evidence>
<accession>F1KVW6</accession>
<evidence type="ECO:0000313" key="12">
    <source>
        <dbReference type="EMBL" id="ADY42020.1"/>
    </source>
</evidence>
<keyword evidence="7 12" id="KW-0675">Receptor</keyword>
<evidence type="ECO:0000256" key="1">
    <source>
        <dbReference type="ARBA" id="ARBA00022723"/>
    </source>
</evidence>
<evidence type="ECO:0000256" key="9">
    <source>
        <dbReference type="SAM" id="MobiDB-lite"/>
    </source>
</evidence>
<evidence type="ECO:0000256" key="3">
    <source>
        <dbReference type="ARBA" id="ARBA00022833"/>
    </source>
</evidence>
<feature type="domain" description="NR LBD" evidence="11">
    <location>
        <begin position="449"/>
        <end position="616"/>
    </location>
</feature>
<dbReference type="AlphaFoldDB" id="F1KVW6"/>
<dbReference type="InterPro" id="IPR035500">
    <property type="entry name" value="NHR-like_dom_sf"/>
</dbReference>
<dbReference type="GO" id="GO:0071376">
    <property type="term" value="P:cellular response to corticotropin-releasing hormone stimulus"/>
    <property type="evidence" value="ECO:0007669"/>
    <property type="project" value="TreeGrafter"/>
</dbReference>
<dbReference type="GO" id="GO:0000981">
    <property type="term" value="F:DNA-binding transcription factor activity, RNA polymerase II-specific"/>
    <property type="evidence" value="ECO:0007669"/>
    <property type="project" value="TreeGrafter"/>
</dbReference>
<evidence type="ECO:0000256" key="2">
    <source>
        <dbReference type="ARBA" id="ARBA00022771"/>
    </source>
</evidence>
<dbReference type="PRINTS" id="PR00047">
    <property type="entry name" value="STROIDFINGER"/>
</dbReference>
<dbReference type="GO" id="GO:0005667">
    <property type="term" value="C:transcription regulator complex"/>
    <property type="evidence" value="ECO:0007669"/>
    <property type="project" value="TreeGrafter"/>
</dbReference>
<dbReference type="SMART" id="SM00399">
    <property type="entry name" value="ZnF_C4"/>
    <property type="match status" value="1"/>
</dbReference>
<dbReference type="PANTHER" id="PTHR24085">
    <property type="entry name" value="NUCLEAR HORMONE RECEPTOR"/>
    <property type="match status" value="1"/>
</dbReference>
<dbReference type="FunFam" id="3.30.50.10:FF:000044">
    <property type="entry name" value="retinoic acid receptor beta isoform X4"/>
    <property type="match status" value="1"/>
</dbReference>
<evidence type="ECO:0000259" key="10">
    <source>
        <dbReference type="PROSITE" id="PS51030"/>
    </source>
</evidence>
<dbReference type="GO" id="GO:0000978">
    <property type="term" value="F:RNA polymerase II cis-regulatory region sequence-specific DNA binding"/>
    <property type="evidence" value="ECO:0007669"/>
    <property type="project" value="TreeGrafter"/>
</dbReference>
<reference evidence="12" key="1">
    <citation type="journal article" date="2011" name="Genome Res.">
        <title>Deep small RNA sequencing from the nematode Ascaris reveals conservation, functional diversification, and novel developmental profiles.</title>
        <authorList>
            <person name="Wang J."/>
            <person name="Czech B."/>
            <person name="Crunk A."/>
            <person name="Wallace A."/>
            <person name="Mitreva M."/>
            <person name="Hannon G.J."/>
            <person name="Davis R.E."/>
        </authorList>
    </citation>
    <scope>NUCLEOTIDE SEQUENCE</scope>
</reference>
<evidence type="ECO:0000256" key="8">
    <source>
        <dbReference type="ARBA" id="ARBA00023242"/>
    </source>
</evidence>
<keyword evidence="1" id="KW-0479">Metal-binding</keyword>
<dbReference type="InterPro" id="IPR001628">
    <property type="entry name" value="Znf_hrmn_rcpt"/>
</dbReference>
<dbReference type="PROSITE" id="PS00031">
    <property type="entry name" value="NUCLEAR_REC_DBD_1"/>
    <property type="match status" value="1"/>
</dbReference>
<keyword evidence="4" id="KW-0805">Transcription regulation</keyword>
<dbReference type="GO" id="GO:0035259">
    <property type="term" value="F:nuclear glucocorticoid receptor binding"/>
    <property type="evidence" value="ECO:0007669"/>
    <property type="project" value="TreeGrafter"/>
</dbReference>
<dbReference type="GO" id="GO:0005634">
    <property type="term" value="C:nucleus"/>
    <property type="evidence" value="ECO:0007669"/>
    <property type="project" value="TreeGrafter"/>
</dbReference>
<keyword evidence="3" id="KW-0862">Zinc</keyword>
<dbReference type="InterPro" id="IPR013088">
    <property type="entry name" value="Znf_NHR/GATA"/>
</dbReference>
<evidence type="ECO:0000256" key="5">
    <source>
        <dbReference type="ARBA" id="ARBA00023125"/>
    </source>
</evidence>
<keyword evidence="6" id="KW-0804">Transcription</keyword>
<feature type="region of interest" description="Disordered" evidence="9">
    <location>
        <begin position="236"/>
        <end position="297"/>
    </location>
</feature>
<dbReference type="Pfam" id="PF00105">
    <property type="entry name" value="zf-C4"/>
    <property type="match status" value="1"/>
</dbReference>
<dbReference type="Gene3D" id="3.30.50.10">
    <property type="entry name" value="Erythroid Transcription Factor GATA-1, subunit A"/>
    <property type="match status" value="1"/>
</dbReference>
<dbReference type="InterPro" id="IPR000536">
    <property type="entry name" value="Nucl_hrmn_rcpt_lig-bd"/>
</dbReference>